<name>A0A7W8YA43_9MICC</name>
<evidence type="ECO:0000313" key="3">
    <source>
        <dbReference type="Proteomes" id="UP000523863"/>
    </source>
</evidence>
<accession>A0A7W8YA43</accession>
<feature type="region of interest" description="Disordered" evidence="1">
    <location>
        <begin position="100"/>
        <end position="132"/>
    </location>
</feature>
<dbReference type="RefSeq" id="WP_183640895.1">
    <property type="nucleotide sequence ID" value="NZ_CANLFI010000004.1"/>
</dbReference>
<comment type="caution">
    <text evidence="2">The sequence shown here is derived from an EMBL/GenBank/DDBJ whole genome shotgun (WGS) entry which is preliminary data.</text>
</comment>
<evidence type="ECO:0000313" key="2">
    <source>
        <dbReference type="EMBL" id="MBB5597750.1"/>
    </source>
</evidence>
<dbReference type="Proteomes" id="UP000523863">
    <property type="component" value="Unassembled WGS sequence"/>
</dbReference>
<proteinExistence type="predicted"/>
<feature type="compositionally biased region" description="Basic and acidic residues" evidence="1">
    <location>
        <begin position="100"/>
        <end position="119"/>
    </location>
</feature>
<keyword evidence="3" id="KW-1185">Reference proteome</keyword>
<gene>
    <name evidence="2" type="ORF">BKA12_000830</name>
</gene>
<protein>
    <submittedName>
        <fullName evidence="2">Uncharacterized protein</fullName>
    </submittedName>
</protein>
<dbReference type="EMBL" id="JACHBL010000001">
    <property type="protein sequence ID" value="MBB5597750.1"/>
    <property type="molecule type" value="Genomic_DNA"/>
</dbReference>
<organism evidence="2 3">
    <name type="scientific">Neomicrococcus lactis</name>
    <dbReference type="NCBI Taxonomy" id="732241"/>
    <lineage>
        <taxon>Bacteria</taxon>
        <taxon>Bacillati</taxon>
        <taxon>Actinomycetota</taxon>
        <taxon>Actinomycetes</taxon>
        <taxon>Micrococcales</taxon>
        <taxon>Micrococcaceae</taxon>
        <taxon>Neomicrococcus</taxon>
    </lineage>
</organism>
<dbReference type="AlphaFoldDB" id="A0A7W8YA43"/>
<evidence type="ECO:0000256" key="1">
    <source>
        <dbReference type="SAM" id="MobiDB-lite"/>
    </source>
</evidence>
<reference evidence="2 3" key="1">
    <citation type="submission" date="2020-08" db="EMBL/GenBank/DDBJ databases">
        <title>Sequencing the genomes of 1000 actinobacteria strains.</title>
        <authorList>
            <person name="Klenk H.-P."/>
        </authorList>
    </citation>
    <scope>NUCLEOTIDE SEQUENCE [LARGE SCALE GENOMIC DNA]</scope>
    <source>
        <strain evidence="2 3">DSM 23694</strain>
    </source>
</reference>
<sequence>MKSDTARLIGEVQTTNFYVATDVVNNVCLIVVDDIQQFTASTCAPPDFVSQEGLALKSVYLGKSTEAFLVPDDVTVQLPAMWKRISENLVVVTGANSQDRRATAATSDGKKFELKRYDDPASTEKLPIPAKP</sequence>